<dbReference type="EMBL" id="FOPM01000017">
    <property type="protein sequence ID" value="SFG92579.1"/>
    <property type="molecule type" value="Genomic_DNA"/>
</dbReference>
<dbReference type="AlphaFoldDB" id="A0A1I2VVV0"/>
<protein>
    <submittedName>
        <fullName evidence="1">Uncharacterized protein</fullName>
    </submittedName>
</protein>
<keyword evidence="2" id="KW-1185">Reference proteome</keyword>
<dbReference type="RefSeq" id="WP_091973209.1">
    <property type="nucleotide sequence ID" value="NZ_FOPM01000017.1"/>
</dbReference>
<dbReference type="STRING" id="582675.SAMN05192565_11770"/>
<reference evidence="2" key="1">
    <citation type="submission" date="2016-10" db="EMBL/GenBank/DDBJ databases">
        <authorList>
            <person name="Varghese N."/>
            <person name="Submissions S."/>
        </authorList>
    </citation>
    <scope>NUCLEOTIDE SEQUENCE [LARGE SCALE GENOMIC DNA]</scope>
    <source>
        <strain evidence="2">Gh-105</strain>
    </source>
</reference>
<accession>A0A1I2VVV0</accession>
<organism evidence="1 2">
    <name type="scientific">Methylobacterium gossipiicola</name>
    <dbReference type="NCBI Taxonomy" id="582675"/>
    <lineage>
        <taxon>Bacteria</taxon>
        <taxon>Pseudomonadati</taxon>
        <taxon>Pseudomonadota</taxon>
        <taxon>Alphaproteobacteria</taxon>
        <taxon>Hyphomicrobiales</taxon>
        <taxon>Methylobacteriaceae</taxon>
        <taxon>Methylobacterium</taxon>
    </lineage>
</organism>
<evidence type="ECO:0000313" key="1">
    <source>
        <dbReference type="EMBL" id="SFG92579.1"/>
    </source>
</evidence>
<gene>
    <name evidence="1" type="ORF">SAMN05192565_11770</name>
</gene>
<name>A0A1I2VVV0_9HYPH</name>
<dbReference type="Proteomes" id="UP000199229">
    <property type="component" value="Unassembled WGS sequence"/>
</dbReference>
<evidence type="ECO:0000313" key="2">
    <source>
        <dbReference type="Proteomes" id="UP000199229"/>
    </source>
</evidence>
<sequence length="129" mass="13675">MSRRCPAAGFVGNLTAFGPVEKTRRGIAHKTRLVAATVTLPKEDIDPFHQAIGMPVGGADIARDPDACPAVALIPAEHPRHPSSHDDVLFRAALTALERLVDAAGEPKSTLRLDPRMAVRVPAEATDGL</sequence>
<proteinExistence type="predicted"/>